<reference evidence="2" key="2">
    <citation type="submission" date="2021-04" db="EMBL/GenBank/DDBJ databases">
        <authorList>
            <person name="Gilroy R."/>
        </authorList>
    </citation>
    <scope>NUCLEOTIDE SEQUENCE</scope>
    <source>
        <strain evidence="2">F6-686</strain>
    </source>
</reference>
<feature type="domain" description="Competence protein CoiA nuclease-like" evidence="1">
    <location>
        <begin position="65"/>
        <end position="212"/>
    </location>
</feature>
<evidence type="ECO:0000259" key="1">
    <source>
        <dbReference type="Pfam" id="PF06054"/>
    </source>
</evidence>
<dbReference type="Proteomes" id="UP000823844">
    <property type="component" value="Unassembled WGS sequence"/>
</dbReference>
<comment type="caution">
    <text evidence="2">The sequence shown here is derived from an EMBL/GenBank/DDBJ whole genome shotgun (WGS) entry which is preliminary data.</text>
</comment>
<dbReference type="InterPro" id="IPR021176">
    <property type="entry name" value="Competence-induced_CoiA"/>
</dbReference>
<accession>A0A9E2KSQ5</accession>
<proteinExistence type="predicted"/>
<protein>
    <submittedName>
        <fullName evidence="2">Competence protein</fullName>
    </submittedName>
</protein>
<dbReference type="EMBL" id="JAHLFT010000099">
    <property type="protein sequence ID" value="MBU3828998.1"/>
    <property type="molecule type" value="Genomic_DNA"/>
</dbReference>
<name>A0A9E2KSQ5_9LACO</name>
<organism evidence="2 3">
    <name type="scientific">Candidatus Lactobacillus pullistercoris</name>
    <dbReference type="NCBI Taxonomy" id="2838636"/>
    <lineage>
        <taxon>Bacteria</taxon>
        <taxon>Bacillati</taxon>
        <taxon>Bacillota</taxon>
        <taxon>Bacilli</taxon>
        <taxon>Lactobacillales</taxon>
        <taxon>Lactobacillaceae</taxon>
        <taxon>Lactobacillus</taxon>
    </lineage>
</organism>
<gene>
    <name evidence="2" type="ORF">H9806_07770</name>
</gene>
<dbReference type="InterPro" id="IPR010330">
    <property type="entry name" value="CoiA_nuc"/>
</dbReference>
<dbReference type="Pfam" id="PF06054">
    <property type="entry name" value="CoiA_nuc"/>
    <property type="match status" value="1"/>
</dbReference>
<sequence>MYAALLNKKLVLAIEEANLVINRQKRLNTDDYRCPRCHKKVILVISQTKSAFFKHWLNYQNNQGEKEEHHSSKMLLKAAFTALGFPAQTEIPLANGQLRADVLVSPKLALEVQCAPLSYEEFQSRHYLYRKINILDLWIVGKRHYLQKKIRKAQLIFLRKNKIWGNYYLEVDPYRKILRLKFNILRAALTNEIVFQTAIFTLDEIGIKKLLKFRPIKKQFHLNTHKQKQFLWRQIHEKTKFGKQIAEKLYQLHLTVNDLPEEVFSSWREPHEIDQISKFLKEKS</sequence>
<evidence type="ECO:0000313" key="3">
    <source>
        <dbReference type="Proteomes" id="UP000823844"/>
    </source>
</evidence>
<dbReference type="AlphaFoldDB" id="A0A9E2KSQ5"/>
<dbReference type="PIRSF" id="PIRSF007487">
    <property type="entry name" value="Competence-induced_CoiA_bac"/>
    <property type="match status" value="1"/>
</dbReference>
<evidence type="ECO:0000313" key="2">
    <source>
        <dbReference type="EMBL" id="MBU3828998.1"/>
    </source>
</evidence>
<reference evidence="2" key="1">
    <citation type="journal article" date="2021" name="PeerJ">
        <title>Extensive microbial diversity within the chicken gut microbiome revealed by metagenomics and culture.</title>
        <authorList>
            <person name="Gilroy R."/>
            <person name="Ravi A."/>
            <person name="Getino M."/>
            <person name="Pursley I."/>
            <person name="Horton D.L."/>
            <person name="Alikhan N.F."/>
            <person name="Baker D."/>
            <person name="Gharbi K."/>
            <person name="Hall N."/>
            <person name="Watson M."/>
            <person name="Adriaenssens E.M."/>
            <person name="Foster-Nyarko E."/>
            <person name="Jarju S."/>
            <person name="Secka A."/>
            <person name="Antonio M."/>
            <person name="Oren A."/>
            <person name="Chaudhuri R.R."/>
            <person name="La Ragione R."/>
            <person name="Hildebrand F."/>
            <person name="Pallen M.J."/>
        </authorList>
    </citation>
    <scope>NUCLEOTIDE SEQUENCE</scope>
    <source>
        <strain evidence="2">F6-686</strain>
    </source>
</reference>